<name>J9DXG2_WUCBA</name>
<evidence type="ECO:0000313" key="2">
    <source>
        <dbReference type="Proteomes" id="UP000004810"/>
    </source>
</evidence>
<dbReference type="EMBL" id="ADBV01012155">
    <property type="protein sequence ID" value="EJW74481.1"/>
    <property type="molecule type" value="Genomic_DNA"/>
</dbReference>
<evidence type="ECO:0000313" key="1">
    <source>
        <dbReference type="EMBL" id="EJW74481.1"/>
    </source>
</evidence>
<accession>J9DXG2</accession>
<sequence>LGSWPSKFPNLLILEEVTLHRNSQLKKSPSPYMPKMPSRAFPQKNASFWNLKARASCIKSRLEILGMYAGFSAFEFVVPSY</sequence>
<comment type="caution">
    <text evidence="1">The sequence shown here is derived from an EMBL/GenBank/DDBJ whole genome shotgun (WGS) entry which is preliminary data.</text>
</comment>
<organism evidence="1 2">
    <name type="scientific">Wuchereria bancrofti</name>
    <dbReference type="NCBI Taxonomy" id="6293"/>
    <lineage>
        <taxon>Eukaryota</taxon>
        <taxon>Metazoa</taxon>
        <taxon>Ecdysozoa</taxon>
        <taxon>Nematoda</taxon>
        <taxon>Chromadorea</taxon>
        <taxon>Rhabditida</taxon>
        <taxon>Spirurina</taxon>
        <taxon>Spiruromorpha</taxon>
        <taxon>Filarioidea</taxon>
        <taxon>Onchocercidae</taxon>
        <taxon>Wuchereria</taxon>
    </lineage>
</organism>
<feature type="non-terminal residue" evidence="1">
    <location>
        <position position="1"/>
    </location>
</feature>
<dbReference type="AlphaFoldDB" id="J9DXG2"/>
<dbReference type="Proteomes" id="UP000004810">
    <property type="component" value="Unassembled WGS sequence"/>
</dbReference>
<gene>
    <name evidence="1" type="ORF">WUBG_14611</name>
</gene>
<protein>
    <submittedName>
        <fullName evidence="1">Uncharacterized protein</fullName>
    </submittedName>
</protein>
<proteinExistence type="predicted"/>
<reference evidence="2" key="1">
    <citation type="submission" date="2012-08" db="EMBL/GenBank/DDBJ databases">
        <title>The Genome Sequence of Wuchereria bancrofti.</title>
        <authorList>
            <person name="Nutman T.B."/>
            <person name="Fink D.L."/>
            <person name="Russ C."/>
            <person name="Young S."/>
            <person name="Zeng Q."/>
            <person name="Koehrsen M."/>
            <person name="Alvarado L."/>
            <person name="Berlin A."/>
            <person name="Chapman S.B."/>
            <person name="Chen Z."/>
            <person name="Freedman E."/>
            <person name="Gellesch M."/>
            <person name="Goldberg J."/>
            <person name="Griggs A."/>
            <person name="Gujja S."/>
            <person name="Heilman E.R."/>
            <person name="Heiman D."/>
            <person name="Hepburn T."/>
            <person name="Howarth C."/>
            <person name="Jen D."/>
            <person name="Larson L."/>
            <person name="Lewis B."/>
            <person name="Mehta T."/>
            <person name="Park D."/>
            <person name="Pearson M."/>
            <person name="Roberts A."/>
            <person name="Saif S."/>
            <person name="Shea T."/>
            <person name="Shenoy N."/>
            <person name="Sisk P."/>
            <person name="Stolte C."/>
            <person name="Sykes S."/>
            <person name="Walk T."/>
            <person name="White J."/>
            <person name="Yandava C."/>
            <person name="Haas B."/>
            <person name="Henn M.R."/>
            <person name="Nusbaum C."/>
            <person name="Birren B."/>
        </authorList>
    </citation>
    <scope>NUCLEOTIDE SEQUENCE [LARGE SCALE GENOMIC DNA]</scope>
    <source>
        <strain evidence="2">NA</strain>
    </source>
</reference>